<dbReference type="RefSeq" id="WP_058267793.1">
    <property type="nucleotide sequence ID" value="NZ_FMAZ01000003.1"/>
</dbReference>
<dbReference type="InterPro" id="IPR027417">
    <property type="entry name" value="P-loop_NTPase"/>
</dbReference>
<keyword evidence="3" id="KW-1185">Reference proteome</keyword>
<organism evidence="2 3">
    <name type="scientific">Pseudarthrobacter enclensis</name>
    <dbReference type="NCBI Taxonomy" id="993070"/>
    <lineage>
        <taxon>Bacteria</taxon>
        <taxon>Bacillati</taxon>
        <taxon>Actinomycetota</taxon>
        <taxon>Actinomycetes</taxon>
        <taxon>Micrococcales</taxon>
        <taxon>Micrococcaceae</taxon>
        <taxon>Pseudarthrobacter</taxon>
    </lineage>
</organism>
<evidence type="ECO:0000313" key="2">
    <source>
        <dbReference type="EMBL" id="KSU76722.1"/>
    </source>
</evidence>
<dbReference type="InterPro" id="IPR039430">
    <property type="entry name" value="Thymidylate_kin-like_dom"/>
</dbReference>
<reference evidence="2 3" key="1">
    <citation type="journal article" date="2014" name="Arch. Microbiol.">
        <title>Arthrobacter enclensis sp. nov., isolated from sediment sample.</title>
        <authorList>
            <person name="Dastager S.G."/>
            <person name="Liu Q."/>
            <person name="Tang S.K."/>
            <person name="Krishnamurthi S."/>
            <person name="Lee J.C."/>
            <person name="Li W.J."/>
        </authorList>
    </citation>
    <scope>NUCLEOTIDE SEQUENCE [LARGE SCALE GENOMIC DNA]</scope>
    <source>
        <strain evidence="2 3">NIO-1008</strain>
    </source>
</reference>
<keyword evidence="2" id="KW-0418">Kinase</keyword>
<dbReference type="Proteomes" id="UP000053199">
    <property type="component" value="Unassembled WGS sequence"/>
</dbReference>
<proteinExistence type="predicted"/>
<dbReference type="OrthoDB" id="3363468at2"/>
<protein>
    <submittedName>
        <fullName evidence="2">Thymidylate kinase</fullName>
    </submittedName>
</protein>
<evidence type="ECO:0000259" key="1">
    <source>
        <dbReference type="Pfam" id="PF02223"/>
    </source>
</evidence>
<dbReference type="STRING" id="993070.AS031_08945"/>
<dbReference type="EMBL" id="LNQM01000003">
    <property type="protein sequence ID" value="KSU76722.1"/>
    <property type="molecule type" value="Genomic_DNA"/>
</dbReference>
<evidence type="ECO:0000313" key="3">
    <source>
        <dbReference type="Proteomes" id="UP000053199"/>
    </source>
</evidence>
<gene>
    <name evidence="2" type="ORF">AS031_08945</name>
</gene>
<feature type="domain" description="Thymidylate kinase-like" evidence="1">
    <location>
        <begin position="7"/>
        <end position="177"/>
    </location>
</feature>
<dbReference type="AlphaFoldDB" id="A0A0V8IPP3"/>
<dbReference type="Pfam" id="PF02223">
    <property type="entry name" value="Thymidylate_kin"/>
    <property type="match status" value="1"/>
</dbReference>
<keyword evidence="2" id="KW-0808">Transferase</keyword>
<dbReference type="SUPFAM" id="SSF52540">
    <property type="entry name" value="P-loop containing nucleoside triphosphate hydrolases"/>
    <property type="match status" value="1"/>
</dbReference>
<sequence>MIIVLTGIDGSGKSTAARSLVQAVRARGGKALLLSNHAGRRTMSIMAAACGVRIPGRLADAVESAVRTANVLVSHLRASRFDGLVVMDRHLHCQLGLRSAKGLPRGRFLPWLLAALPRPAAVVHLDLDPAEAHRRITARGTDAETLADLVAFRDGYAALPGFGAFIRVDASLPAAELARRLMQAVDGLPATLPHSAPGTSGEPSVTNGN</sequence>
<dbReference type="Gene3D" id="3.40.50.300">
    <property type="entry name" value="P-loop containing nucleotide triphosphate hydrolases"/>
    <property type="match status" value="1"/>
</dbReference>
<accession>A0A0V8IPP3</accession>
<dbReference type="GO" id="GO:0016301">
    <property type="term" value="F:kinase activity"/>
    <property type="evidence" value="ECO:0007669"/>
    <property type="project" value="UniProtKB-KW"/>
</dbReference>
<comment type="caution">
    <text evidence="2">The sequence shown here is derived from an EMBL/GenBank/DDBJ whole genome shotgun (WGS) entry which is preliminary data.</text>
</comment>
<name>A0A0V8IPP3_9MICC</name>